<organism evidence="2">
    <name type="scientific">uncultured Desulfobacterium sp</name>
    <dbReference type="NCBI Taxonomy" id="201089"/>
    <lineage>
        <taxon>Bacteria</taxon>
        <taxon>Pseudomonadati</taxon>
        <taxon>Thermodesulfobacteriota</taxon>
        <taxon>Desulfobacteria</taxon>
        <taxon>Desulfobacterales</taxon>
        <taxon>Desulfobacteriaceae</taxon>
        <taxon>Desulfobacterium</taxon>
        <taxon>environmental samples</taxon>
    </lineage>
</organism>
<protein>
    <submittedName>
        <fullName evidence="2">Putative secretion ATPase, PEP-CTERM locus family protein</fullName>
    </submittedName>
</protein>
<dbReference type="InterPro" id="IPR052026">
    <property type="entry name" value="ExeA_AAA_ATPase_DNA-bind"/>
</dbReference>
<dbReference type="PANTHER" id="PTHR35894">
    <property type="entry name" value="GENERAL SECRETION PATHWAY PROTEIN A-RELATED"/>
    <property type="match status" value="1"/>
</dbReference>
<dbReference type="CDD" id="cd00009">
    <property type="entry name" value="AAA"/>
    <property type="match status" value="1"/>
</dbReference>
<name>A0A445MUP3_9BACT</name>
<dbReference type="SUPFAM" id="SSF52540">
    <property type="entry name" value="P-loop containing nucleoside triphosphate hydrolases"/>
    <property type="match status" value="1"/>
</dbReference>
<accession>A0A445MUP3</accession>
<dbReference type="InterPro" id="IPR027417">
    <property type="entry name" value="P-loop_NTPase"/>
</dbReference>
<dbReference type="PANTHER" id="PTHR35894:SF1">
    <property type="entry name" value="PHOSPHORIBULOKINASE _ URIDINE KINASE FAMILY"/>
    <property type="match status" value="1"/>
</dbReference>
<dbReference type="GO" id="GO:0016887">
    <property type="term" value="F:ATP hydrolysis activity"/>
    <property type="evidence" value="ECO:0007669"/>
    <property type="project" value="InterPro"/>
</dbReference>
<evidence type="ECO:0000259" key="1">
    <source>
        <dbReference type="SMART" id="SM00382"/>
    </source>
</evidence>
<dbReference type="EMBL" id="OJIN01000082">
    <property type="protein sequence ID" value="SPD73185.1"/>
    <property type="molecule type" value="Genomic_DNA"/>
</dbReference>
<feature type="domain" description="AAA+ ATPase" evidence="1">
    <location>
        <begin position="42"/>
        <end position="192"/>
    </location>
</feature>
<reference evidence="2" key="1">
    <citation type="submission" date="2018-01" db="EMBL/GenBank/DDBJ databases">
        <authorList>
            <person name="Regsiter A."/>
            <person name="William W."/>
        </authorList>
    </citation>
    <scope>NUCLEOTIDE SEQUENCE</scope>
    <source>
        <strain evidence="2">TRIP AH-1</strain>
    </source>
</reference>
<dbReference type="Pfam" id="PF13401">
    <property type="entry name" value="AAA_22"/>
    <property type="match status" value="1"/>
</dbReference>
<proteinExistence type="predicted"/>
<gene>
    <name evidence="2" type="ORF">PITCH_A1720009</name>
</gene>
<evidence type="ECO:0000313" key="2">
    <source>
        <dbReference type="EMBL" id="SPD73185.1"/>
    </source>
</evidence>
<dbReference type="SMART" id="SM00382">
    <property type="entry name" value="AAA"/>
    <property type="match status" value="1"/>
</dbReference>
<dbReference type="AlphaFoldDB" id="A0A445MUP3"/>
<dbReference type="Gene3D" id="3.40.50.300">
    <property type="entry name" value="P-loop containing nucleotide triphosphate hydrolases"/>
    <property type="match status" value="1"/>
</dbReference>
<dbReference type="InterPro" id="IPR049945">
    <property type="entry name" value="AAA_22"/>
</dbReference>
<sequence>MYESFYGLKEKPFDLHPDPDYLFMSQGHDNAFTHLEYAIAENKGFVIITGEIGSGKTTLINYFLHKIPQDTVVGLINNTFAVQNNFIKMICQEFELDVKDKDKVGMLDLFYGFLIKKFSEKKRVVLIIDEAQNLTPEAMEEIRMISNLESEKHYLIQMILAGQPELKYKLHRKDLEQFAQRVTVHCHLGGMGLEETDSYIRHRLRMAGAQDCNIFENGAIEAVHTYSGGIPRLINILCDTALVYGYADEMKVVSRKVVEDVIQTREAGGIFSSTLTKEDALPSTSEGSIITKQMEERLISMERRISLMENIIDGMSRDINKITEKRTDRDDIVIELFRMLKDSIDSRLNTLMNFSRYKKIIENNSNKTQQDAPQDSRSFMMRLMRKKKGQ</sequence>
<dbReference type="InterPro" id="IPR003593">
    <property type="entry name" value="AAA+_ATPase"/>
</dbReference>